<dbReference type="PROSITE" id="PS50888">
    <property type="entry name" value="BHLH"/>
    <property type="match status" value="1"/>
</dbReference>
<reference evidence="5" key="1">
    <citation type="journal article" date="2013" name="Science">
        <title>Gene transfer from bacteria and archaea facilitated evolution of an extremophilic eukaryote.</title>
        <authorList>
            <person name="Schonknecht G."/>
            <person name="Chen W.H."/>
            <person name="Ternes C.M."/>
            <person name="Barbier G.G."/>
            <person name="Shrestha R.P."/>
            <person name="Stanke M."/>
            <person name="Brautigam A."/>
            <person name="Baker B.J."/>
            <person name="Banfield J.F."/>
            <person name="Garavito R.M."/>
            <person name="Carr K."/>
            <person name="Wilkerson C."/>
            <person name="Rensing S.A."/>
            <person name="Gagneul D."/>
            <person name="Dickenson N.E."/>
            <person name="Oesterhelt C."/>
            <person name="Lercher M.J."/>
            <person name="Weber A.P."/>
        </authorList>
    </citation>
    <scope>NUCLEOTIDE SEQUENCE [LARGE SCALE GENOMIC DNA]</scope>
    <source>
        <strain evidence="5">074W</strain>
    </source>
</reference>
<feature type="region of interest" description="Disordered" evidence="2">
    <location>
        <begin position="96"/>
        <end position="116"/>
    </location>
</feature>
<feature type="compositionally biased region" description="Basic and acidic residues" evidence="2">
    <location>
        <begin position="28"/>
        <end position="37"/>
    </location>
</feature>
<dbReference type="GO" id="GO:0046983">
    <property type="term" value="F:protein dimerization activity"/>
    <property type="evidence" value="ECO:0007669"/>
    <property type="project" value="InterPro"/>
</dbReference>
<evidence type="ECO:0000259" key="3">
    <source>
        <dbReference type="PROSITE" id="PS50888"/>
    </source>
</evidence>
<dbReference type="Proteomes" id="UP000030680">
    <property type="component" value="Unassembled WGS sequence"/>
</dbReference>
<feature type="region of interest" description="Disordered" evidence="2">
    <location>
        <begin position="1"/>
        <end position="41"/>
    </location>
</feature>
<dbReference type="EMBL" id="KB454484">
    <property type="protein sequence ID" value="EME32702.1"/>
    <property type="molecule type" value="Genomic_DNA"/>
</dbReference>
<feature type="region of interest" description="Disordered" evidence="2">
    <location>
        <begin position="53"/>
        <end position="83"/>
    </location>
</feature>
<sequence length="405" mass="44799">MQPHVSDHRYPTTVEQREYHSGSADPVNGKDNRETDQPRLVSEEESLLVTSMQVSGGDKAKVEQAYPGASLERIPTEEENDKVSSKYVKTLFHSLSSPGRGEGIISDSQDGQSLDLPDKTSVVQRRRSLQRENHNAHTQRCREKINQMFQRLNEALPPRADGSHPRKKAEILTRALEIVKELQVENMSLKNTIQEMSRIQQGQFSSQTANVSFPVLDHLPLQKFSGEFADGRTNFIPLNGDINVQQQHQQFGNCTMLHVPPVSLPFLPLNSVAFQESQDRLFAVPPASKTPKLPPIIPNVNVGRIGVSQIESGPPKSLPELNGSHQDDAKPSWFPGMDNFLGDGSYTPGSTCVPLLSNVAVPTVRNLDSVAFQEFEQDSAGVVPQTTDVTGGAVFLRKETEHKDI</sequence>
<keyword evidence="1" id="KW-0175">Coiled coil</keyword>
<dbReference type="OrthoDB" id="10320621at2759"/>
<dbReference type="Gene3D" id="4.10.280.10">
    <property type="entry name" value="Helix-loop-helix DNA-binding domain"/>
    <property type="match status" value="1"/>
</dbReference>
<protein>
    <recommendedName>
        <fullName evidence="3">BHLH domain-containing protein</fullName>
    </recommendedName>
</protein>
<feature type="coiled-coil region" evidence="1">
    <location>
        <begin position="172"/>
        <end position="199"/>
    </location>
</feature>
<proteinExistence type="predicted"/>
<accession>M2XR21</accession>
<name>M2XR21_GALSU</name>
<dbReference type="InterPro" id="IPR011598">
    <property type="entry name" value="bHLH_dom"/>
</dbReference>
<gene>
    <name evidence="4" type="ORF">Gasu_00690</name>
</gene>
<dbReference type="KEGG" id="gsl:Gasu_00690"/>
<feature type="domain" description="BHLH" evidence="3">
    <location>
        <begin position="129"/>
        <end position="182"/>
    </location>
</feature>
<feature type="compositionally biased region" description="Basic and acidic residues" evidence="2">
    <location>
        <begin position="1"/>
        <end position="20"/>
    </location>
</feature>
<dbReference type="SUPFAM" id="SSF47459">
    <property type="entry name" value="HLH, helix-loop-helix DNA-binding domain"/>
    <property type="match status" value="1"/>
</dbReference>
<dbReference type="InterPro" id="IPR036638">
    <property type="entry name" value="HLH_DNA-bd_sf"/>
</dbReference>
<evidence type="ECO:0000313" key="5">
    <source>
        <dbReference type="Proteomes" id="UP000030680"/>
    </source>
</evidence>
<keyword evidence="5" id="KW-1185">Reference proteome</keyword>
<evidence type="ECO:0000256" key="1">
    <source>
        <dbReference type="SAM" id="Coils"/>
    </source>
</evidence>
<dbReference type="Gramene" id="EME32702">
    <property type="protein sequence ID" value="EME32702"/>
    <property type="gene ID" value="Gasu_00690"/>
</dbReference>
<organism evidence="4 5">
    <name type="scientific">Galdieria sulphuraria</name>
    <name type="common">Red alga</name>
    <dbReference type="NCBI Taxonomy" id="130081"/>
    <lineage>
        <taxon>Eukaryota</taxon>
        <taxon>Rhodophyta</taxon>
        <taxon>Bangiophyceae</taxon>
        <taxon>Galdieriales</taxon>
        <taxon>Galdieriaceae</taxon>
        <taxon>Galdieria</taxon>
    </lineage>
</organism>
<dbReference type="AlphaFoldDB" id="M2XR21"/>
<dbReference type="GeneID" id="17091259"/>
<dbReference type="Pfam" id="PF00010">
    <property type="entry name" value="HLH"/>
    <property type="match status" value="1"/>
</dbReference>
<evidence type="ECO:0000313" key="4">
    <source>
        <dbReference type="EMBL" id="EME32702.1"/>
    </source>
</evidence>
<evidence type="ECO:0000256" key="2">
    <source>
        <dbReference type="SAM" id="MobiDB-lite"/>
    </source>
</evidence>
<dbReference type="RefSeq" id="XP_005709222.1">
    <property type="nucleotide sequence ID" value="XM_005709165.1"/>
</dbReference>